<reference evidence="3 4" key="1">
    <citation type="journal article" date="2023" name="bioRxiv">
        <title>Conserved and derived expression patterns and positive selection on dental genes reveal complex evolutionary context of ever-growing rodent molars.</title>
        <authorList>
            <person name="Calamari Z.T."/>
            <person name="Song A."/>
            <person name="Cohen E."/>
            <person name="Akter M."/>
            <person name="Roy R.D."/>
            <person name="Hallikas O."/>
            <person name="Christensen M.M."/>
            <person name="Li P."/>
            <person name="Marangoni P."/>
            <person name="Jernvall J."/>
            <person name="Klein O.D."/>
        </authorList>
    </citation>
    <scope>NUCLEOTIDE SEQUENCE [LARGE SCALE GENOMIC DNA]</scope>
    <source>
        <strain evidence="3">V071</strain>
    </source>
</reference>
<comment type="caution">
    <text evidence="3">The sequence shown here is derived from an EMBL/GenBank/DDBJ whole genome shotgun (WGS) entry which is preliminary data.</text>
</comment>
<feature type="compositionally biased region" description="Basic and acidic residues" evidence="1">
    <location>
        <begin position="64"/>
        <end position="73"/>
    </location>
</feature>
<evidence type="ECO:0000313" key="3">
    <source>
        <dbReference type="EMBL" id="KAK7798556.1"/>
    </source>
</evidence>
<feature type="compositionally biased region" description="Acidic residues" evidence="1">
    <location>
        <begin position="409"/>
        <end position="421"/>
    </location>
</feature>
<feature type="compositionally biased region" description="Acidic residues" evidence="1">
    <location>
        <begin position="306"/>
        <end position="327"/>
    </location>
</feature>
<accession>A0AAW0H9W5</accession>
<feature type="compositionally biased region" description="Basic and acidic residues" evidence="1">
    <location>
        <begin position="395"/>
        <end position="408"/>
    </location>
</feature>
<evidence type="ECO:0000313" key="4">
    <source>
        <dbReference type="Proteomes" id="UP001488838"/>
    </source>
</evidence>
<feature type="compositionally biased region" description="Low complexity" evidence="1">
    <location>
        <begin position="269"/>
        <end position="283"/>
    </location>
</feature>
<proteinExistence type="predicted"/>
<evidence type="ECO:0000256" key="1">
    <source>
        <dbReference type="SAM" id="MobiDB-lite"/>
    </source>
</evidence>
<feature type="region of interest" description="Disordered" evidence="1">
    <location>
        <begin position="38"/>
        <end position="83"/>
    </location>
</feature>
<feature type="compositionally biased region" description="Basic and acidic residues" evidence="1">
    <location>
        <begin position="365"/>
        <end position="387"/>
    </location>
</feature>
<feature type="chain" id="PRO_5043967914" evidence="2">
    <location>
        <begin position="22"/>
        <end position="450"/>
    </location>
</feature>
<feature type="compositionally biased region" description="Acidic residues" evidence="1">
    <location>
        <begin position="346"/>
        <end position="355"/>
    </location>
</feature>
<sequence>MASAPFPWWKLHFCCGTLVAADRVEWKQPPLRVRKGQTGALAVEDQQETHSQVSRTRKGLPENCSRKEEESEGSKGNMETLKRGGGNPVGASISLMLVGAVIQWFEKLDFKLVGMKMTQAPESILVLTSYMSSWSMVFTVWKGYNVVPVLSTIVHIICKIFIHVSECCSGPRRYRCGLEGQTVDQDRELSPTAAAIHDSGGQPVASPARRVGSVIRVSGRLGLYKEAVADDNNNKWEPNTISKTKRNVRHCKPSHGSGRSAAEPRGDAESSSSSAEDLYSLEENSVENEMGKENSLQSDDLGSDTNEMDADNIADELDADDLEEDDSGSGMESEDIRPSDQGYGSDIDETEDIDSMTDTSSGSLESEHSIDVLSDKDQMKTTPKEETNTSPTKCNFEETFRRGQRDMFPDIDDNNPEDDLSPEASLNCEDRDLCEEVQMKTSQGAEPRVA</sequence>
<dbReference type="Proteomes" id="UP001488838">
    <property type="component" value="Unassembled WGS sequence"/>
</dbReference>
<feature type="signal peptide" evidence="2">
    <location>
        <begin position="1"/>
        <end position="21"/>
    </location>
</feature>
<dbReference type="EMBL" id="JBBHLL010000681">
    <property type="protein sequence ID" value="KAK7798556.1"/>
    <property type="molecule type" value="Genomic_DNA"/>
</dbReference>
<feature type="compositionally biased region" description="Polar residues" evidence="1">
    <location>
        <begin position="294"/>
        <end position="305"/>
    </location>
</feature>
<organism evidence="3 4">
    <name type="scientific">Myodes glareolus</name>
    <name type="common">Bank vole</name>
    <name type="synonym">Clethrionomys glareolus</name>
    <dbReference type="NCBI Taxonomy" id="447135"/>
    <lineage>
        <taxon>Eukaryota</taxon>
        <taxon>Metazoa</taxon>
        <taxon>Chordata</taxon>
        <taxon>Craniata</taxon>
        <taxon>Vertebrata</taxon>
        <taxon>Euteleostomi</taxon>
        <taxon>Mammalia</taxon>
        <taxon>Eutheria</taxon>
        <taxon>Euarchontoglires</taxon>
        <taxon>Glires</taxon>
        <taxon>Rodentia</taxon>
        <taxon>Myomorpha</taxon>
        <taxon>Muroidea</taxon>
        <taxon>Cricetidae</taxon>
        <taxon>Arvicolinae</taxon>
        <taxon>Myodes</taxon>
    </lineage>
</organism>
<protein>
    <submittedName>
        <fullName evidence="3">Uncharacterized protein</fullName>
    </submittedName>
</protein>
<evidence type="ECO:0000256" key="2">
    <source>
        <dbReference type="SAM" id="SignalP"/>
    </source>
</evidence>
<gene>
    <name evidence="3" type="ORF">U0070_027113</name>
</gene>
<dbReference type="InterPro" id="IPR036850">
    <property type="entry name" value="NDK-like_dom_sf"/>
</dbReference>
<feature type="compositionally biased region" description="Basic residues" evidence="1">
    <location>
        <begin position="243"/>
        <end position="253"/>
    </location>
</feature>
<name>A0AAW0H9W5_MYOGA</name>
<dbReference type="AlphaFoldDB" id="A0AAW0H9W5"/>
<feature type="region of interest" description="Disordered" evidence="1">
    <location>
        <begin position="232"/>
        <end position="430"/>
    </location>
</feature>
<keyword evidence="4" id="KW-1185">Reference proteome</keyword>
<feature type="non-terminal residue" evidence="3">
    <location>
        <position position="450"/>
    </location>
</feature>
<dbReference type="SUPFAM" id="SSF54919">
    <property type="entry name" value="Nucleoside diphosphate kinase, NDK"/>
    <property type="match status" value="1"/>
</dbReference>
<keyword evidence="2" id="KW-0732">Signal</keyword>